<keyword evidence="3" id="KW-1185">Reference proteome</keyword>
<reference evidence="3" key="1">
    <citation type="submission" date="2013-09" db="EMBL/GenBank/DDBJ databases">
        <title>Corchorus olitorius genome sequencing.</title>
        <authorList>
            <person name="Alam M."/>
            <person name="Haque M.S."/>
            <person name="Islam M.S."/>
            <person name="Emdad E.M."/>
            <person name="Islam M.M."/>
            <person name="Ahmed B."/>
            <person name="Halim A."/>
            <person name="Hossen Q.M.M."/>
            <person name="Hossain M.Z."/>
            <person name="Ahmed R."/>
            <person name="Khan M.M."/>
            <person name="Islam R."/>
            <person name="Rashid M.M."/>
            <person name="Khan S.A."/>
            <person name="Rahman M.S."/>
            <person name="Alam M."/>
            <person name="Yahiya A.S."/>
            <person name="Khan M.S."/>
            <person name="Azam M.S."/>
            <person name="Haque T."/>
            <person name="Lashkar M.Z.H."/>
            <person name="Akhand A.I."/>
            <person name="Morshed G."/>
            <person name="Roy S."/>
            <person name="Uddin K.S."/>
            <person name="Rabeya T."/>
            <person name="Hossain A.S."/>
            <person name="Chowdhury A."/>
            <person name="Snigdha A.R."/>
            <person name="Mortoza M.S."/>
            <person name="Matin S.A."/>
            <person name="Hoque S.M.E."/>
            <person name="Islam M.K."/>
            <person name="Roy D.K."/>
            <person name="Haider R."/>
            <person name="Moosa M.M."/>
            <person name="Elias S.M."/>
            <person name="Hasan A.M."/>
            <person name="Jahan S."/>
            <person name="Shafiuddin M."/>
            <person name="Mahmood N."/>
            <person name="Shommy N.S."/>
        </authorList>
    </citation>
    <scope>NUCLEOTIDE SEQUENCE [LARGE SCALE GENOMIC DNA]</scope>
    <source>
        <strain evidence="3">cv. O-4</strain>
    </source>
</reference>
<dbReference type="GO" id="GO:0016301">
    <property type="term" value="F:kinase activity"/>
    <property type="evidence" value="ECO:0007669"/>
    <property type="project" value="UniProtKB-KW"/>
</dbReference>
<evidence type="ECO:0000256" key="1">
    <source>
        <dbReference type="SAM" id="MobiDB-lite"/>
    </source>
</evidence>
<dbReference type="EMBL" id="AWUE01012284">
    <property type="protein sequence ID" value="OMP09639.1"/>
    <property type="molecule type" value="Genomic_DNA"/>
</dbReference>
<comment type="caution">
    <text evidence="2">The sequence shown here is derived from an EMBL/GenBank/DDBJ whole genome shotgun (WGS) entry which is preliminary data.</text>
</comment>
<evidence type="ECO:0000313" key="3">
    <source>
        <dbReference type="Proteomes" id="UP000187203"/>
    </source>
</evidence>
<evidence type="ECO:0000313" key="2">
    <source>
        <dbReference type="EMBL" id="OMP09639.1"/>
    </source>
</evidence>
<name>A0A1R3KRF9_9ROSI</name>
<feature type="compositionally biased region" description="Basic and acidic residues" evidence="1">
    <location>
        <begin position="13"/>
        <end position="22"/>
    </location>
</feature>
<gene>
    <name evidence="2" type="ORF">COLO4_05278</name>
</gene>
<dbReference type="Proteomes" id="UP000187203">
    <property type="component" value="Unassembled WGS sequence"/>
</dbReference>
<dbReference type="AlphaFoldDB" id="A0A1R3KRF9"/>
<keyword evidence="2" id="KW-0418">Kinase</keyword>
<feature type="region of interest" description="Disordered" evidence="1">
    <location>
        <begin position="1"/>
        <end position="22"/>
    </location>
</feature>
<proteinExistence type="predicted"/>
<accession>A0A1R3KRF9</accession>
<keyword evidence="2" id="KW-0808">Transferase</keyword>
<protein>
    <submittedName>
        <fullName evidence="2">Calcium-dependent protein kinase 34-like protein</fullName>
    </submittedName>
</protein>
<sequence length="114" mass="12514">MAANEPLSISLETKSETTKMGKDYRGSNLEKLFMLPDSPVPVVKQVAGELEQKIEVRRGGLNGSRHAGIHSKRNNTIGLGEFDHFDLVVTESVIRWASCTHIPTAPSLRLSLVC</sequence>
<dbReference type="STRING" id="93759.A0A1R3KRF9"/>
<dbReference type="OrthoDB" id="40902at2759"/>
<organism evidence="2 3">
    <name type="scientific">Corchorus olitorius</name>
    <dbReference type="NCBI Taxonomy" id="93759"/>
    <lineage>
        <taxon>Eukaryota</taxon>
        <taxon>Viridiplantae</taxon>
        <taxon>Streptophyta</taxon>
        <taxon>Embryophyta</taxon>
        <taxon>Tracheophyta</taxon>
        <taxon>Spermatophyta</taxon>
        <taxon>Magnoliopsida</taxon>
        <taxon>eudicotyledons</taxon>
        <taxon>Gunneridae</taxon>
        <taxon>Pentapetalae</taxon>
        <taxon>rosids</taxon>
        <taxon>malvids</taxon>
        <taxon>Malvales</taxon>
        <taxon>Malvaceae</taxon>
        <taxon>Grewioideae</taxon>
        <taxon>Apeibeae</taxon>
        <taxon>Corchorus</taxon>
    </lineage>
</organism>